<protein>
    <recommendedName>
        <fullName evidence="3">ParB-like nuclease domain-containing protein</fullName>
    </recommendedName>
</protein>
<dbReference type="AlphaFoldDB" id="A0A1H8U422"/>
<dbReference type="EMBL" id="FOEG01000005">
    <property type="protein sequence ID" value="SEO98020.1"/>
    <property type="molecule type" value="Genomic_DNA"/>
</dbReference>
<evidence type="ECO:0000313" key="2">
    <source>
        <dbReference type="Proteomes" id="UP000199657"/>
    </source>
</evidence>
<dbReference type="STRING" id="406100.SAMN04488052_105170"/>
<sequence>MAPDAIRWVGDSREWPRAGLNWTIGGDWDKELIQVRPSIFDSCPETTKKWMIHETVRGLFIDGLEYQETPQYRWMMERVLSAPPEPNWGCGSTEEVHDYFEVLIATFQSMKTKGYLDQSQLHGKDVKKADDEIPVYVTRSGELCQGNAGNHRIKMAEILGVERVPVIFWGIHTVWVEKLSNRFDMPPRESVLFWVQGSDFD</sequence>
<gene>
    <name evidence="1" type="ORF">SAMN04488052_105170</name>
</gene>
<dbReference type="Proteomes" id="UP000199657">
    <property type="component" value="Unassembled WGS sequence"/>
</dbReference>
<reference evidence="1 2" key="1">
    <citation type="submission" date="2016-10" db="EMBL/GenBank/DDBJ databases">
        <authorList>
            <person name="de Groot N.N."/>
        </authorList>
    </citation>
    <scope>NUCLEOTIDE SEQUENCE [LARGE SCALE GENOMIC DNA]</scope>
    <source>
        <strain evidence="1 2">CGMCC 1.6291</strain>
    </source>
</reference>
<organism evidence="1 2">
    <name type="scientific">Aquisalimonas asiatica</name>
    <dbReference type="NCBI Taxonomy" id="406100"/>
    <lineage>
        <taxon>Bacteria</taxon>
        <taxon>Pseudomonadati</taxon>
        <taxon>Pseudomonadota</taxon>
        <taxon>Gammaproteobacteria</taxon>
        <taxon>Chromatiales</taxon>
        <taxon>Ectothiorhodospiraceae</taxon>
        <taxon>Aquisalimonas</taxon>
    </lineage>
</organism>
<keyword evidence="2" id="KW-1185">Reference proteome</keyword>
<accession>A0A1H8U422</accession>
<evidence type="ECO:0008006" key="3">
    <source>
        <dbReference type="Google" id="ProtNLM"/>
    </source>
</evidence>
<name>A0A1H8U422_9GAMM</name>
<evidence type="ECO:0000313" key="1">
    <source>
        <dbReference type="EMBL" id="SEO98020.1"/>
    </source>
</evidence>
<proteinExistence type="predicted"/>